<dbReference type="EMBL" id="VGLS01001054">
    <property type="protein sequence ID" value="MBM3226799.1"/>
    <property type="molecule type" value="Genomic_DNA"/>
</dbReference>
<evidence type="ECO:0000313" key="2">
    <source>
        <dbReference type="Proteomes" id="UP000712673"/>
    </source>
</evidence>
<gene>
    <name evidence="1" type="ORF">FJZ47_23795</name>
</gene>
<accession>A0A938B551</accession>
<comment type="caution">
    <text evidence="1">The sequence shown here is derived from an EMBL/GenBank/DDBJ whole genome shotgun (WGS) entry which is preliminary data.</text>
</comment>
<proteinExistence type="predicted"/>
<protein>
    <submittedName>
        <fullName evidence="1">Uncharacterized protein</fullName>
    </submittedName>
</protein>
<sequence>MRRPLRKRTCQHCQTFFDPHPCSAGRQRYCSEPACRDASKAASPRRWLQKPGNRAYVRGPLQVERVRQWRQAHPDYWRRQATHATDA</sequence>
<reference evidence="1" key="1">
    <citation type="submission" date="2019-03" db="EMBL/GenBank/DDBJ databases">
        <title>Lake Tanganyika Metagenome-Assembled Genomes (MAGs).</title>
        <authorList>
            <person name="Tran P."/>
        </authorList>
    </citation>
    <scope>NUCLEOTIDE SEQUENCE</scope>
    <source>
        <strain evidence="1">K_DeepCast_65m_m2_066</strain>
    </source>
</reference>
<organism evidence="1 2">
    <name type="scientific">Tectimicrobiota bacterium</name>
    <dbReference type="NCBI Taxonomy" id="2528274"/>
    <lineage>
        <taxon>Bacteria</taxon>
        <taxon>Pseudomonadati</taxon>
        <taxon>Nitrospinota/Tectimicrobiota group</taxon>
        <taxon>Candidatus Tectimicrobiota</taxon>
    </lineage>
</organism>
<evidence type="ECO:0000313" key="1">
    <source>
        <dbReference type="EMBL" id="MBM3226799.1"/>
    </source>
</evidence>
<dbReference type="AlphaFoldDB" id="A0A938B551"/>
<name>A0A938B551_UNCTE</name>
<dbReference type="Proteomes" id="UP000712673">
    <property type="component" value="Unassembled WGS sequence"/>
</dbReference>